<reference evidence="12" key="1">
    <citation type="journal article" date="2020" name="Nature">
        <title>Giant virus diversity and host interactions through global metagenomics.</title>
        <authorList>
            <person name="Schulz F."/>
            <person name="Roux S."/>
            <person name="Paez-Espino D."/>
            <person name="Jungbluth S."/>
            <person name="Walsh D.A."/>
            <person name="Denef V.J."/>
            <person name="McMahon K.D."/>
            <person name="Konstantinidis K.T."/>
            <person name="Eloe-Fadrosh E.A."/>
            <person name="Kyrpides N.C."/>
            <person name="Woyke T."/>
        </authorList>
    </citation>
    <scope>NUCLEOTIDE SEQUENCE</scope>
    <source>
        <strain evidence="12">GVMAG-S-1016713-169</strain>
    </source>
</reference>
<comment type="catalytic activity">
    <reaction evidence="1">
        <text>Endonucleolytic cleavage to 5'-phosphomonoester.</text>
        <dbReference type="EC" id="3.1.26.4"/>
    </reaction>
</comment>
<evidence type="ECO:0000256" key="1">
    <source>
        <dbReference type="ARBA" id="ARBA00000077"/>
    </source>
</evidence>
<evidence type="ECO:0000256" key="7">
    <source>
        <dbReference type="ARBA" id="ARBA00022723"/>
    </source>
</evidence>
<evidence type="ECO:0000256" key="6">
    <source>
        <dbReference type="ARBA" id="ARBA00022722"/>
    </source>
</evidence>
<name>A0A6C0LVP0_9ZZZZ</name>
<sequence length="151" mass="16799">MISLLNLQCVIIIIMSSHTVTKIYTDGSCLKNPGGASGWSFCILRNTHTMLVSGGEISSTNNRMELRAVIEALSCVNSGNYKLFTDSMLTLNCAKGIWKRKANLDLWTIYDRESIGKNINWVWVKGHSGDKYNDLVDVAARNSAILLKKNK</sequence>
<evidence type="ECO:0000256" key="8">
    <source>
        <dbReference type="ARBA" id="ARBA00022759"/>
    </source>
</evidence>
<dbReference type="EMBL" id="MN740573">
    <property type="protein sequence ID" value="QHU34493.1"/>
    <property type="molecule type" value="Genomic_DNA"/>
</dbReference>
<dbReference type="PANTHER" id="PTHR10642">
    <property type="entry name" value="RIBONUCLEASE H1"/>
    <property type="match status" value="1"/>
</dbReference>
<dbReference type="InterPro" id="IPR050092">
    <property type="entry name" value="RNase_H"/>
</dbReference>
<keyword evidence="7" id="KW-0479">Metal-binding</keyword>
<feature type="domain" description="RNase H type-1" evidence="11">
    <location>
        <begin position="17"/>
        <end position="145"/>
    </location>
</feature>
<dbReference type="SUPFAM" id="SSF53098">
    <property type="entry name" value="Ribonuclease H-like"/>
    <property type="match status" value="1"/>
</dbReference>
<evidence type="ECO:0000256" key="4">
    <source>
        <dbReference type="ARBA" id="ARBA00011245"/>
    </source>
</evidence>
<evidence type="ECO:0000256" key="2">
    <source>
        <dbReference type="ARBA" id="ARBA00001946"/>
    </source>
</evidence>
<dbReference type="InterPro" id="IPR002156">
    <property type="entry name" value="RNaseH_domain"/>
</dbReference>
<evidence type="ECO:0000256" key="3">
    <source>
        <dbReference type="ARBA" id="ARBA00005300"/>
    </source>
</evidence>
<dbReference type="GO" id="GO:0003676">
    <property type="term" value="F:nucleic acid binding"/>
    <property type="evidence" value="ECO:0007669"/>
    <property type="project" value="InterPro"/>
</dbReference>
<dbReference type="PANTHER" id="PTHR10642:SF26">
    <property type="entry name" value="RIBONUCLEASE H1"/>
    <property type="match status" value="1"/>
</dbReference>
<comment type="similarity">
    <text evidence="3">Belongs to the RNase H family.</text>
</comment>
<keyword evidence="8" id="KW-0255">Endonuclease</keyword>
<keyword evidence="10" id="KW-0460">Magnesium</keyword>
<organism evidence="12">
    <name type="scientific">viral metagenome</name>
    <dbReference type="NCBI Taxonomy" id="1070528"/>
    <lineage>
        <taxon>unclassified sequences</taxon>
        <taxon>metagenomes</taxon>
        <taxon>organismal metagenomes</taxon>
    </lineage>
</organism>
<evidence type="ECO:0000259" key="11">
    <source>
        <dbReference type="PROSITE" id="PS50879"/>
    </source>
</evidence>
<dbReference type="InterPro" id="IPR012337">
    <property type="entry name" value="RNaseH-like_sf"/>
</dbReference>
<dbReference type="GO" id="GO:0043137">
    <property type="term" value="P:DNA replication, removal of RNA primer"/>
    <property type="evidence" value="ECO:0007669"/>
    <property type="project" value="TreeGrafter"/>
</dbReference>
<dbReference type="AlphaFoldDB" id="A0A6C0LVP0"/>
<dbReference type="EC" id="3.1.26.4" evidence="5"/>
<protein>
    <recommendedName>
        <fullName evidence="5">ribonuclease H</fullName>
        <ecNumber evidence="5">3.1.26.4</ecNumber>
    </recommendedName>
</protein>
<keyword evidence="9" id="KW-0378">Hydrolase</keyword>
<dbReference type="GO" id="GO:0004523">
    <property type="term" value="F:RNA-DNA hybrid ribonuclease activity"/>
    <property type="evidence" value="ECO:0007669"/>
    <property type="project" value="UniProtKB-EC"/>
</dbReference>
<dbReference type="GO" id="GO:0046872">
    <property type="term" value="F:metal ion binding"/>
    <property type="evidence" value="ECO:0007669"/>
    <property type="project" value="UniProtKB-KW"/>
</dbReference>
<dbReference type="Gene3D" id="3.30.420.10">
    <property type="entry name" value="Ribonuclease H-like superfamily/Ribonuclease H"/>
    <property type="match status" value="1"/>
</dbReference>
<dbReference type="Pfam" id="PF00075">
    <property type="entry name" value="RNase_H"/>
    <property type="match status" value="1"/>
</dbReference>
<dbReference type="InterPro" id="IPR022892">
    <property type="entry name" value="RNaseHI"/>
</dbReference>
<comment type="subunit">
    <text evidence="4">Monomer.</text>
</comment>
<evidence type="ECO:0000313" key="12">
    <source>
        <dbReference type="EMBL" id="QHU34493.1"/>
    </source>
</evidence>
<dbReference type="CDD" id="cd09278">
    <property type="entry name" value="RNase_HI_prokaryote_like"/>
    <property type="match status" value="1"/>
</dbReference>
<evidence type="ECO:0000256" key="5">
    <source>
        <dbReference type="ARBA" id="ARBA00012180"/>
    </source>
</evidence>
<proteinExistence type="inferred from homology"/>
<evidence type="ECO:0000256" key="9">
    <source>
        <dbReference type="ARBA" id="ARBA00022801"/>
    </source>
</evidence>
<keyword evidence="6" id="KW-0540">Nuclease</keyword>
<dbReference type="PROSITE" id="PS50879">
    <property type="entry name" value="RNASE_H_1"/>
    <property type="match status" value="1"/>
</dbReference>
<evidence type="ECO:0000256" key="10">
    <source>
        <dbReference type="ARBA" id="ARBA00022842"/>
    </source>
</evidence>
<accession>A0A6C0LVP0</accession>
<comment type="cofactor">
    <cofactor evidence="2">
        <name>Mg(2+)</name>
        <dbReference type="ChEBI" id="CHEBI:18420"/>
    </cofactor>
</comment>
<dbReference type="InterPro" id="IPR036397">
    <property type="entry name" value="RNaseH_sf"/>
</dbReference>